<feature type="domain" description="FHA" evidence="8">
    <location>
        <begin position="94"/>
        <end position="146"/>
    </location>
</feature>
<dbReference type="InterPro" id="IPR000719">
    <property type="entry name" value="Prot_kinase_dom"/>
</dbReference>
<evidence type="ECO:0000256" key="2">
    <source>
        <dbReference type="ARBA" id="ARBA00012513"/>
    </source>
</evidence>
<dbReference type="SMART" id="SM00240">
    <property type="entry name" value="FHA"/>
    <property type="match status" value="1"/>
</dbReference>
<dbReference type="SUPFAM" id="SSF56112">
    <property type="entry name" value="Protein kinase-like (PK-like)"/>
    <property type="match status" value="1"/>
</dbReference>
<dbReference type="InterPro" id="IPR000253">
    <property type="entry name" value="FHA_dom"/>
</dbReference>
<dbReference type="GO" id="GO:0004674">
    <property type="term" value="F:protein serine/threonine kinase activity"/>
    <property type="evidence" value="ECO:0007669"/>
    <property type="project" value="UniProtKB-EC"/>
</dbReference>
<feature type="region of interest" description="Disordered" evidence="7">
    <location>
        <begin position="35"/>
        <end position="70"/>
    </location>
</feature>
<evidence type="ECO:0000259" key="8">
    <source>
        <dbReference type="PROSITE" id="PS50006"/>
    </source>
</evidence>
<dbReference type="PROSITE" id="PS50011">
    <property type="entry name" value="PROTEIN_KINASE_DOM"/>
    <property type="match status" value="1"/>
</dbReference>
<evidence type="ECO:0000259" key="9">
    <source>
        <dbReference type="PROSITE" id="PS50011"/>
    </source>
</evidence>
<proteinExistence type="inferred from homology"/>
<dbReference type="OrthoDB" id="74764at2759"/>
<comment type="similarity">
    <text evidence="1">Belongs to the protein kinase superfamily. CAMK Ser/Thr protein kinase family. CHEK2 subfamily.</text>
</comment>
<feature type="compositionally biased region" description="Basic residues" evidence="7">
    <location>
        <begin position="42"/>
        <end position="52"/>
    </location>
</feature>
<keyword evidence="4" id="KW-0547">Nucleotide-binding</keyword>
<evidence type="ECO:0000256" key="1">
    <source>
        <dbReference type="ARBA" id="ARBA00005575"/>
    </source>
</evidence>
<evidence type="ECO:0000256" key="7">
    <source>
        <dbReference type="SAM" id="MobiDB-lite"/>
    </source>
</evidence>
<keyword evidence="5 10" id="KW-0418">Kinase</keyword>
<protein>
    <recommendedName>
        <fullName evidence="2">non-specific serine/threonine protein kinase</fullName>
        <ecNumber evidence="2">2.7.11.1</ecNumber>
    </recommendedName>
</protein>
<accession>A0A0L0N2K1</accession>
<evidence type="ECO:0000256" key="4">
    <source>
        <dbReference type="ARBA" id="ARBA00022741"/>
    </source>
</evidence>
<dbReference type="SUPFAM" id="SSF49879">
    <property type="entry name" value="SMAD/FHA domain"/>
    <property type="match status" value="1"/>
</dbReference>
<dbReference type="Proteomes" id="UP000036947">
    <property type="component" value="Unassembled WGS sequence"/>
</dbReference>
<feature type="compositionally biased region" description="Polar residues" evidence="7">
    <location>
        <begin position="577"/>
        <end position="598"/>
    </location>
</feature>
<keyword evidence="6" id="KW-0067">ATP-binding</keyword>
<dbReference type="InterPro" id="IPR011009">
    <property type="entry name" value="Kinase-like_dom_sf"/>
</dbReference>
<dbReference type="EMBL" id="LFRF01000029">
    <property type="protein sequence ID" value="KND88015.1"/>
    <property type="molecule type" value="Genomic_DNA"/>
</dbReference>
<dbReference type="InterPro" id="IPR008984">
    <property type="entry name" value="SMAD_FHA_dom_sf"/>
</dbReference>
<evidence type="ECO:0000313" key="11">
    <source>
        <dbReference type="Proteomes" id="UP000036947"/>
    </source>
</evidence>
<dbReference type="PROSITE" id="PS50006">
    <property type="entry name" value="FHA_DOMAIN"/>
    <property type="match status" value="1"/>
</dbReference>
<dbReference type="Pfam" id="PF00069">
    <property type="entry name" value="Pkinase"/>
    <property type="match status" value="1"/>
</dbReference>
<dbReference type="CDD" id="cd00060">
    <property type="entry name" value="FHA"/>
    <property type="match status" value="1"/>
</dbReference>
<evidence type="ECO:0000256" key="5">
    <source>
        <dbReference type="ARBA" id="ARBA00022777"/>
    </source>
</evidence>
<organism evidence="10 11">
    <name type="scientific">Tolypocladium ophioglossoides (strain CBS 100239)</name>
    <name type="common">Snaketongue truffleclub</name>
    <name type="synonym">Elaphocordyceps ophioglossoides</name>
    <dbReference type="NCBI Taxonomy" id="1163406"/>
    <lineage>
        <taxon>Eukaryota</taxon>
        <taxon>Fungi</taxon>
        <taxon>Dikarya</taxon>
        <taxon>Ascomycota</taxon>
        <taxon>Pezizomycotina</taxon>
        <taxon>Sordariomycetes</taxon>
        <taxon>Hypocreomycetidae</taxon>
        <taxon>Hypocreales</taxon>
        <taxon>Ophiocordycipitaceae</taxon>
        <taxon>Tolypocladium</taxon>
    </lineage>
</organism>
<evidence type="ECO:0000256" key="6">
    <source>
        <dbReference type="ARBA" id="ARBA00022840"/>
    </source>
</evidence>
<dbReference type="InterPro" id="IPR050660">
    <property type="entry name" value="NEK_Ser/Thr_kinase"/>
</dbReference>
<feature type="non-terminal residue" evidence="10">
    <location>
        <position position="624"/>
    </location>
</feature>
<feature type="region of interest" description="Disordered" evidence="7">
    <location>
        <begin position="572"/>
        <end position="624"/>
    </location>
</feature>
<keyword evidence="3" id="KW-0808">Transferase</keyword>
<feature type="compositionally biased region" description="Polar residues" evidence="7">
    <location>
        <begin position="511"/>
        <end position="529"/>
    </location>
</feature>
<reference evidence="10 11" key="1">
    <citation type="journal article" date="2015" name="BMC Genomics">
        <title>The genome of the truffle-parasite Tolypocladium ophioglossoides and the evolution of antifungal peptaibiotics.</title>
        <authorList>
            <person name="Quandt C.A."/>
            <person name="Bushley K.E."/>
            <person name="Spatafora J.W."/>
        </authorList>
    </citation>
    <scope>NUCLEOTIDE SEQUENCE [LARGE SCALE GENOMIC DNA]</scope>
    <source>
        <strain evidence="10 11">CBS 100239</strain>
    </source>
</reference>
<dbReference type="EC" id="2.7.11.1" evidence="2"/>
<keyword evidence="11" id="KW-1185">Reference proteome</keyword>
<comment type="caution">
    <text evidence="10">The sequence shown here is derived from an EMBL/GenBank/DDBJ whole genome shotgun (WGS) entry which is preliminary data.</text>
</comment>
<dbReference type="Pfam" id="PF00498">
    <property type="entry name" value="FHA"/>
    <property type="match status" value="1"/>
</dbReference>
<dbReference type="SMART" id="SM00220">
    <property type="entry name" value="S_TKc"/>
    <property type="match status" value="1"/>
</dbReference>
<feature type="domain" description="Protein kinase" evidence="9">
    <location>
        <begin position="244"/>
        <end position="482"/>
    </location>
</feature>
<gene>
    <name evidence="10" type="ORF">TOPH_07288</name>
</gene>
<dbReference type="PANTHER" id="PTHR43671:SF13">
    <property type="entry name" value="SERINE_THREONINE-PROTEIN KINASE NEK2"/>
    <property type="match status" value="1"/>
</dbReference>
<feature type="compositionally biased region" description="Polar residues" evidence="7">
    <location>
        <begin position="607"/>
        <end position="624"/>
    </location>
</feature>
<dbReference type="AlphaFoldDB" id="A0A0L0N2K1"/>
<dbReference type="PROSITE" id="PS00108">
    <property type="entry name" value="PROTEIN_KINASE_ST"/>
    <property type="match status" value="1"/>
</dbReference>
<dbReference type="STRING" id="1163406.A0A0L0N2K1"/>
<dbReference type="Gene3D" id="1.10.510.10">
    <property type="entry name" value="Transferase(Phosphotransferase) domain 1"/>
    <property type="match status" value="1"/>
</dbReference>
<feature type="region of interest" description="Disordered" evidence="7">
    <location>
        <begin position="489"/>
        <end position="547"/>
    </location>
</feature>
<dbReference type="GO" id="GO:0005524">
    <property type="term" value="F:ATP binding"/>
    <property type="evidence" value="ECO:0007669"/>
    <property type="project" value="UniProtKB-KW"/>
</dbReference>
<sequence>MAQQTTTRIALPAPRPFQSDNFALWTIQCPANRALRVDPRPTRRTTPKRSSRRDRSERRGTSPLEDGERRSFDATLDPYLELCFDQKRNSRHGIVLGTAQDCDVRIPEADDCGRPVKGVSRHHCAITFDRYNGLIIKDFSTNGTIVWYGKQGGQRRRNFTWVVSGHDLPQGSRIVFQIGTLLEFRLYVPDHDVRSLAYIENVRRFLTGPVQSGDNMRVGSLEIGSAADTAAGTGINTPAQGPVYITESLLGEGAFSQDVSTSLEYAGKVPLNSLQQGMLDDEARLIKTLTHDHIVPFKGFIYDPKPMMVLEYAPYGTLTNMMKDCVSKTQCVEIMVQALSALTHLHSFDKPVAHRDVKPDNILIKSKEPLHIWLADFGFSKASVELTTTCGTPLYKAAEVYQGAYTAAVDVWSLGVVALEIGYGLPTWIAGDAVGWSRSLARKVRYLPSDPLVELIRPMLSVDPNARPPASACFRASLRIRLPLEPPVAAAKSRPRATQNQSRRACRLTMPATSRGSSQSTPRPTQRPRQVSEEVNEEVSEPLAGGWNEDDLFGGNWLANSMVVGSAVAAMGKESEQWSSSNPTREASEVPQASSSHQPVPPRRSARLSQKQAVPVTSSEQRMG</sequence>
<feature type="compositionally biased region" description="Basic and acidic residues" evidence="7">
    <location>
        <begin position="53"/>
        <end position="70"/>
    </location>
</feature>
<dbReference type="InterPro" id="IPR008271">
    <property type="entry name" value="Ser/Thr_kinase_AS"/>
</dbReference>
<evidence type="ECO:0000313" key="10">
    <source>
        <dbReference type="EMBL" id="KND88015.1"/>
    </source>
</evidence>
<evidence type="ECO:0000256" key="3">
    <source>
        <dbReference type="ARBA" id="ARBA00022679"/>
    </source>
</evidence>
<dbReference type="PANTHER" id="PTHR43671">
    <property type="entry name" value="SERINE/THREONINE-PROTEIN KINASE NEK"/>
    <property type="match status" value="1"/>
</dbReference>
<name>A0A0L0N2K1_TOLOC</name>
<dbReference type="Gene3D" id="2.60.200.20">
    <property type="match status" value="1"/>
</dbReference>